<proteinExistence type="inferred from homology"/>
<name>T1L1E4_TETUR</name>
<dbReference type="InterPro" id="IPR051177">
    <property type="entry name" value="CIK-Related_Protein"/>
</dbReference>
<evidence type="ECO:0000313" key="4">
    <source>
        <dbReference type="EnsemblMetazoa" id="tetur31g01450.1"/>
    </source>
</evidence>
<comment type="similarity">
    <text evidence="1">Belongs to the protein kinase superfamily.</text>
</comment>
<dbReference type="Gene3D" id="1.10.510.10">
    <property type="entry name" value="Transferase(Phosphotransferase) domain 1"/>
    <property type="match status" value="1"/>
</dbReference>
<evidence type="ECO:0000256" key="1">
    <source>
        <dbReference type="ARBA" id="ARBA00038349"/>
    </source>
</evidence>
<dbReference type="Pfam" id="PF00069">
    <property type="entry name" value="Pkinase"/>
    <property type="match status" value="1"/>
</dbReference>
<dbReference type="Gene3D" id="1.25.10.10">
    <property type="entry name" value="Leucine-rich Repeat Variant"/>
    <property type="match status" value="1"/>
</dbReference>
<protein>
    <recommendedName>
        <fullName evidence="3">Protein kinase domain-containing protein</fullName>
    </recommendedName>
</protein>
<dbReference type="HOGENOM" id="CLU_008724_5_0_1"/>
<dbReference type="EMBL" id="CAEY01000891">
    <property type="status" value="NOT_ANNOTATED_CDS"/>
    <property type="molecule type" value="Genomic_DNA"/>
</dbReference>
<dbReference type="PROSITE" id="PS50011">
    <property type="entry name" value="PROTEIN_KINASE_DOM"/>
    <property type="match status" value="1"/>
</dbReference>
<dbReference type="Proteomes" id="UP000015104">
    <property type="component" value="Unassembled WGS sequence"/>
</dbReference>
<reference evidence="4" key="2">
    <citation type="submission" date="2015-06" db="UniProtKB">
        <authorList>
            <consortium name="EnsemblMetazoa"/>
        </authorList>
    </citation>
    <scope>IDENTIFICATION</scope>
</reference>
<accession>T1L1E4</accession>
<dbReference type="PANTHER" id="PTHR12984:SF16">
    <property type="entry name" value="BLACK MATCH, ISOFORM H"/>
    <property type="match status" value="1"/>
</dbReference>
<dbReference type="eggNOG" id="KOG2137">
    <property type="taxonomic scope" value="Eukaryota"/>
</dbReference>
<dbReference type="GO" id="GO:0004672">
    <property type="term" value="F:protein kinase activity"/>
    <property type="evidence" value="ECO:0007669"/>
    <property type="project" value="InterPro"/>
</dbReference>
<evidence type="ECO:0000259" key="3">
    <source>
        <dbReference type="PROSITE" id="PS50011"/>
    </source>
</evidence>
<feature type="region of interest" description="Disordered" evidence="2">
    <location>
        <begin position="523"/>
        <end position="556"/>
    </location>
</feature>
<evidence type="ECO:0000256" key="2">
    <source>
        <dbReference type="SAM" id="MobiDB-lite"/>
    </source>
</evidence>
<dbReference type="SUPFAM" id="SSF56112">
    <property type="entry name" value="Protein kinase-like (PK-like)"/>
    <property type="match status" value="1"/>
</dbReference>
<sequence>MTLLIPCLIAEALLFLHYSCKIIHRNICPQSVIINKKGTWKLAGFEFTERCGDNDIMMPIGCQPFTSKLPKSAQPDLDFMAPEVQNQSCCSPQSDMFSFGILICTLYNKGRSPLESNLSVVQYNRKIELLSRNAVSILDNLPTDLQLPVQGLLDLEPRRRPTSQQFSMVKYLMDPCIHALQYLDVIQMKDSAHKSTFYFNLKEILPNIPKKMWFTHILPSMEAEFQSSEVLAAALQPLLRMIEESTVEEYQNIIYPIVRNICLMPKSVQATVTLLESMDILISKTAKSDFKQDILPMVYNAFESATPQIQCAALHAVSLVIDDLDQYTISKTVLPRAKFFFEGNSNIQIQANTLNCIERVLDNLEKTEILDEVLPILSKAKLTEPIVLMPVVRIYKRMMSDKRYGLTVNLLATKVLPSLTPVVVSPTLKLEEFSLLVKLLQEMLEHVARNQRNKLKLERLSMPSNDGRMQLHRNLDQPIGYPHRPPCLRLETRRTSISVDDVVRRTTSSGASSPDINLLQVQGNLPGRRHSDNTIQPPRILIAPSSPTGSGSMSRRSSFANLHFRRHSSANPNDPKYNQSIFSAYSFKPSQGIDFFIPSLSNANRSPNHQSSSPVGGRRYSTAAVFNQGTNSTPSSLLQTLGSGMQQLFGK</sequence>
<dbReference type="EnsemblMetazoa" id="tetur31g01450.1">
    <property type="protein sequence ID" value="tetur31g01450.1"/>
    <property type="gene ID" value="tetur31g01450"/>
</dbReference>
<reference evidence="5" key="1">
    <citation type="submission" date="2011-08" db="EMBL/GenBank/DDBJ databases">
        <authorList>
            <person name="Rombauts S."/>
        </authorList>
    </citation>
    <scope>NUCLEOTIDE SEQUENCE</scope>
    <source>
        <strain evidence="5">London</strain>
    </source>
</reference>
<evidence type="ECO:0000313" key="5">
    <source>
        <dbReference type="Proteomes" id="UP000015104"/>
    </source>
</evidence>
<feature type="compositionally biased region" description="Polar residues" evidence="2">
    <location>
        <begin position="599"/>
        <end position="614"/>
    </location>
</feature>
<organism evidence="4 5">
    <name type="scientific">Tetranychus urticae</name>
    <name type="common">Two-spotted spider mite</name>
    <dbReference type="NCBI Taxonomy" id="32264"/>
    <lineage>
        <taxon>Eukaryota</taxon>
        <taxon>Metazoa</taxon>
        <taxon>Ecdysozoa</taxon>
        <taxon>Arthropoda</taxon>
        <taxon>Chelicerata</taxon>
        <taxon>Arachnida</taxon>
        <taxon>Acari</taxon>
        <taxon>Acariformes</taxon>
        <taxon>Trombidiformes</taxon>
        <taxon>Prostigmata</taxon>
        <taxon>Eleutherengona</taxon>
        <taxon>Raphignathae</taxon>
        <taxon>Tetranychoidea</taxon>
        <taxon>Tetranychidae</taxon>
        <taxon>Tetranychus</taxon>
    </lineage>
</organism>
<dbReference type="PANTHER" id="PTHR12984">
    <property type="entry name" value="SCY1-RELATED S/T PROTEIN KINASE-LIKE"/>
    <property type="match status" value="1"/>
</dbReference>
<dbReference type="SUPFAM" id="SSF48371">
    <property type="entry name" value="ARM repeat"/>
    <property type="match status" value="1"/>
</dbReference>
<dbReference type="InterPro" id="IPR000719">
    <property type="entry name" value="Prot_kinase_dom"/>
</dbReference>
<keyword evidence="5" id="KW-1185">Reference proteome</keyword>
<feature type="region of interest" description="Disordered" evidence="2">
    <location>
        <begin position="598"/>
        <end position="618"/>
    </location>
</feature>
<dbReference type="InterPro" id="IPR011989">
    <property type="entry name" value="ARM-like"/>
</dbReference>
<dbReference type="GO" id="GO:0005524">
    <property type="term" value="F:ATP binding"/>
    <property type="evidence" value="ECO:0007669"/>
    <property type="project" value="InterPro"/>
</dbReference>
<dbReference type="InterPro" id="IPR011009">
    <property type="entry name" value="Kinase-like_dom_sf"/>
</dbReference>
<feature type="domain" description="Protein kinase" evidence="3">
    <location>
        <begin position="1"/>
        <end position="172"/>
    </location>
</feature>
<dbReference type="AlphaFoldDB" id="T1L1E4"/>
<feature type="compositionally biased region" description="Polar residues" evidence="2">
    <location>
        <begin position="545"/>
        <end position="556"/>
    </location>
</feature>
<dbReference type="InterPro" id="IPR016024">
    <property type="entry name" value="ARM-type_fold"/>
</dbReference>